<evidence type="ECO:0000313" key="4">
    <source>
        <dbReference type="Proteomes" id="UP000292927"/>
    </source>
</evidence>
<dbReference type="Proteomes" id="UP000292927">
    <property type="component" value="Unassembled WGS sequence"/>
</dbReference>
<sequence>MKQWLKSAIYNPKHAKLTDKNILQLLLLSFAGIIICMVCLTGMTWAWFSVSIQTTPQTIKAASFTISAALTDEGGEPAAPGQMLNAGQAYNVTLTADGTAPSGGYCEVEGGAAPLYTDSLCPGDRLTFILIPEKDGVYTFTGVWGEYSGKADITEGCTIGQKRADPPENQITVAPTMPAATADPTPVSKPAEEETTSLPAESHGGISGQDPEEIPEASETPAKGQEIEQEG</sequence>
<organism evidence="3 4">
    <name type="scientific">Cuneatibacter caecimuris</name>
    <dbReference type="NCBI Taxonomy" id="1796618"/>
    <lineage>
        <taxon>Bacteria</taxon>
        <taxon>Bacillati</taxon>
        <taxon>Bacillota</taxon>
        <taxon>Clostridia</taxon>
        <taxon>Lachnospirales</taxon>
        <taxon>Lachnospiraceae</taxon>
        <taxon>Cuneatibacter</taxon>
    </lineage>
</organism>
<protein>
    <submittedName>
        <fullName evidence="3">Uncharacterized protein</fullName>
    </submittedName>
</protein>
<name>A0A4Q7P3M7_9FIRM</name>
<comment type="caution">
    <text evidence="3">The sequence shown here is derived from an EMBL/GenBank/DDBJ whole genome shotgun (WGS) entry which is preliminary data.</text>
</comment>
<proteinExistence type="predicted"/>
<dbReference type="RefSeq" id="WP_130435390.1">
    <property type="nucleotide sequence ID" value="NZ_SGXF01000004.1"/>
</dbReference>
<dbReference type="EMBL" id="SGXF01000004">
    <property type="protein sequence ID" value="RZS94267.1"/>
    <property type="molecule type" value="Genomic_DNA"/>
</dbReference>
<accession>A0A4Q7P3M7</accession>
<feature type="region of interest" description="Disordered" evidence="1">
    <location>
        <begin position="160"/>
        <end position="231"/>
    </location>
</feature>
<feature type="transmembrane region" description="Helical" evidence="2">
    <location>
        <begin position="21"/>
        <end position="48"/>
    </location>
</feature>
<gene>
    <name evidence="3" type="ORF">EV209_2106</name>
</gene>
<evidence type="ECO:0000313" key="3">
    <source>
        <dbReference type="EMBL" id="RZS94267.1"/>
    </source>
</evidence>
<reference evidence="3 4" key="1">
    <citation type="submission" date="2019-02" db="EMBL/GenBank/DDBJ databases">
        <title>Genomic Encyclopedia of Type Strains, Phase IV (KMG-IV): sequencing the most valuable type-strain genomes for metagenomic binning, comparative biology and taxonomic classification.</title>
        <authorList>
            <person name="Goeker M."/>
        </authorList>
    </citation>
    <scope>NUCLEOTIDE SEQUENCE [LARGE SCALE GENOMIC DNA]</scope>
    <source>
        <strain evidence="3 4">DSM 29486</strain>
    </source>
</reference>
<dbReference type="OrthoDB" id="9769314at2"/>
<feature type="compositionally biased region" description="Low complexity" evidence="1">
    <location>
        <begin position="172"/>
        <end position="186"/>
    </location>
</feature>
<keyword evidence="2" id="KW-0812">Transmembrane</keyword>
<keyword evidence="2" id="KW-1133">Transmembrane helix</keyword>
<evidence type="ECO:0000256" key="2">
    <source>
        <dbReference type="SAM" id="Phobius"/>
    </source>
</evidence>
<evidence type="ECO:0000256" key="1">
    <source>
        <dbReference type="SAM" id="MobiDB-lite"/>
    </source>
</evidence>
<dbReference type="AlphaFoldDB" id="A0A4Q7P3M7"/>
<keyword evidence="4" id="KW-1185">Reference proteome</keyword>
<keyword evidence="2" id="KW-0472">Membrane</keyword>